<evidence type="ECO:0000256" key="3">
    <source>
        <dbReference type="ARBA" id="ARBA00022475"/>
    </source>
</evidence>
<feature type="transmembrane region" description="Helical" evidence="7">
    <location>
        <begin position="277"/>
        <end position="299"/>
    </location>
</feature>
<dbReference type="RefSeq" id="WP_014271831.1">
    <property type="nucleotide sequence ID" value="NC_016633.1"/>
</dbReference>
<evidence type="ECO:0000313" key="9">
    <source>
        <dbReference type="EMBL" id="AEV30992.1"/>
    </source>
</evidence>
<dbReference type="CDD" id="cd06261">
    <property type="entry name" value="TM_PBP2"/>
    <property type="match status" value="1"/>
</dbReference>
<dbReference type="GO" id="GO:0055085">
    <property type="term" value="P:transmembrane transport"/>
    <property type="evidence" value="ECO:0007669"/>
    <property type="project" value="InterPro"/>
</dbReference>
<proteinExistence type="inferred from homology"/>
<feature type="transmembrane region" description="Helical" evidence="7">
    <location>
        <begin position="21"/>
        <end position="47"/>
    </location>
</feature>
<reference evidence="9 10" key="1">
    <citation type="submission" date="2011-11" db="EMBL/GenBank/DDBJ databases">
        <title>Complete sequence of Spirochaeta sp. grapes.</title>
        <authorList>
            <consortium name="US DOE Joint Genome Institute"/>
            <person name="Lucas S."/>
            <person name="Han J."/>
            <person name="Lapidus A."/>
            <person name="Cheng J.-F."/>
            <person name="Goodwin L."/>
            <person name="Pitluck S."/>
            <person name="Peters L."/>
            <person name="Ovchinnikova G."/>
            <person name="Munk A.C."/>
            <person name="Detter J.C."/>
            <person name="Han C."/>
            <person name="Tapia R."/>
            <person name="Land M."/>
            <person name="Hauser L."/>
            <person name="Kyrpides N."/>
            <person name="Ivanova N."/>
            <person name="Pagani I."/>
            <person name="Ritalahtilisa K."/>
            <person name="Loeffler F."/>
            <person name="Woyke T."/>
        </authorList>
    </citation>
    <scope>NUCLEOTIDE SEQUENCE [LARGE SCALE GENOMIC DNA]</scope>
    <source>
        <strain evidence="10">ATCC BAA-1885 / DSM 22778 / Grapes</strain>
    </source>
</reference>
<evidence type="ECO:0000256" key="6">
    <source>
        <dbReference type="ARBA" id="ARBA00023136"/>
    </source>
</evidence>
<dbReference type="Pfam" id="PF00528">
    <property type="entry name" value="BPD_transp_1"/>
    <property type="match status" value="1"/>
</dbReference>
<dbReference type="Proteomes" id="UP000005632">
    <property type="component" value="Chromosome"/>
</dbReference>
<keyword evidence="9" id="KW-0762">Sugar transport</keyword>
<feature type="transmembrane region" description="Helical" evidence="7">
    <location>
        <begin position="123"/>
        <end position="150"/>
    </location>
</feature>
<keyword evidence="6 7" id="KW-0472">Membrane</keyword>
<dbReference type="Gene3D" id="1.10.3720.10">
    <property type="entry name" value="MetI-like"/>
    <property type="match status" value="1"/>
</dbReference>
<sequence length="307" mass="34448">MSKHQSLKSSLSSSRREQNRAYWMLVLPGVIIYLAVMAFPTIFSIVLSLSSYNGGKLFNAQNPAAFVGLKWYKRLFVDEYFYLALKNNLWIVFVSVFGQIPLGFFLSYVLYRGIVKRTDFFQTMIYLPCVISTVVIGILWKSFFAPYGAYPELVRLINPEFEYSVSNHPMFPVLFVILWMYTGTYLIIFMANLQKIDAAIIEAARIDGASEGQSLRYIILPALSGVLVTSCILAISGSLKSFDLIYVMTGGGPANRTSVLSVYMFDKAFRGAPNYPLANAISTVMVTISFILIGLTKWAESKFGGRE</sequence>
<feature type="domain" description="ABC transmembrane type-1" evidence="8">
    <location>
        <begin position="85"/>
        <end position="296"/>
    </location>
</feature>
<dbReference type="eggNOG" id="COG1175">
    <property type="taxonomic scope" value="Bacteria"/>
</dbReference>
<keyword evidence="5 7" id="KW-1133">Transmembrane helix</keyword>
<name>G8QR57_SPHPG</name>
<evidence type="ECO:0000256" key="1">
    <source>
        <dbReference type="ARBA" id="ARBA00004651"/>
    </source>
</evidence>
<dbReference type="SUPFAM" id="SSF161098">
    <property type="entry name" value="MetI-like"/>
    <property type="match status" value="1"/>
</dbReference>
<evidence type="ECO:0000313" key="10">
    <source>
        <dbReference type="Proteomes" id="UP000005632"/>
    </source>
</evidence>
<dbReference type="AlphaFoldDB" id="G8QR57"/>
<comment type="subcellular location">
    <subcellularLocation>
        <location evidence="1 7">Cell membrane</location>
        <topology evidence="1 7">Multi-pass membrane protein</topology>
    </subcellularLocation>
</comment>
<dbReference type="InterPro" id="IPR051393">
    <property type="entry name" value="ABC_transporter_permease"/>
</dbReference>
<feature type="transmembrane region" description="Helical" evidence="7">
    <location>
        <begin position="89"/>
        <end position="111"/>
    </location>
</feature>
<feature type="transmembrane region" description="Helical" evidence="7">
    <location>
        <begin position="214"/>
        <end position="238"/>
    </location>
</feature>
<dbReference type="GO" id="GO:0005886">
    <property type="term" value="C:plasma membrane"/>
    <property type="evidence" value="ECO:0007669"/>
    <property type="project" value="UniProtKB-SubCell"/>
</dbReference>
<dbReference type="PANTHER" id="PTHR30193:SF37">
    <property type="entry name" value="INNER MEMBRANE ABC TRANSPORTER PERMEASE PROTEIN YCJO"/>
    <property type="match status" value="1"/>
</dbReference>
<dbReference type="OrthoDB" id="42781at2"/>
<feature type="transmembrane region" description="Helical" evidence="7">
    <location>
        <begin position="170"/>
        <end position="193"/>
    </location>
</feature>
<evidence type="ECO:0000256" key="7">
    <source>
        <dbReference type="RuleBase" id="RU363032"/>
    </source>
</evidence>
<keyword evidence="2 7" id="KW-0813">Transport</keyword>
<evidence type="ECO:0000259" key="8">
    <source>
        <dbReference type="PROSITE" id="PS50928"/>
    </source>
</evidence>
<dbReference type="EMBL" id="CP003155">
    <property type="protein sequence ID" value="AEV30992.1"/>
    <property type="molecule type" value="Genomic_DNA"/>
</dbReference>
<evidence type="ECO:0000256" key="5">
    <source>
        <dbReference type="ARBA" id="ARBA00022989"/>
    </source>
</evidence>
<organism evidence="9 10">
    <name type="scientific">Sphaerochaeta pleomorpha (strain ATCC BAA-1885 / DSM 22778 / Grapes)</name>
    <dbReference type="NCBI Taxonomy" id="158190"/>
    <lineage>
        <taxon>Bacteria</taxon>
        <taxon>Pseudomonadati</taxon>
        <taxon>Spirochaetota</taxon>
        <taxon>Spirochaetia</taxon>
        <taxon>Spirochaetales</taxon>
        <taxon>Sphaerochaetaceae</taxon>
        <taxon>Sphaerochaeta</taxon>
    </lineage>
</organism>
<comment type="similarity">
    <text evidence="7">Belongs to the binding-protein-dependent transport system permease family.</text>
</comment>
<dbReference type="HOGENOM" id="CLU_016047_0_0_12"/>
<evidence type="ECO:0000256" key="4">
    <source>
        <dbReference type="ARBA" id="ARBA00022692"/>
    </source>
</evidence>
<keyword evidence="4 7" id="KW-0812">Transmembrane</keyword>
<protein>
    <submittedName>
        <fullName evidence="9">Permease component of ABC-type sugar transporter</fullName>
    </submittedName>
</protein>
<keyword evidence="10" id="KW-1185">Reference proteome</keyword>
<dbReference type="PROSITE" id="PS50928">
    <property type="entry name" value="ABC_TM1"/>
    <property type="match status" value="1"/>
</dbReference>
<dbReference type="InterPro" id="IPR035906">
    <property type="entry name" value="MetI-like_sf"/>
</dbReference>
<keyword evidence="3" id="KW-1003">Cell membrane</keyword>
<dbReference type="KEGG" id="sgp:SpiGrapes_3248"/>
<gene>
    <name evidence="9" type="ordered locus">SpiGrapes_3248</name>
</gene>
<dbReference type="PANTHER" id="PTHR30193">
    <property type="entry name" value="ABC TRANSPORTER PERMEASE PROTEIN"/>
    <property type="match status" value="1"/>
</dbReference>
<accession>G8QR57</accession>
<evidence type="ECO:0000256" key="2">
    <source>
        <dbReference type="ARBA" id="ARBA00022448"/>
    </source>
</evidence>
<dbReference type="InterPro" id="IPR000515">
    <property type="entry name" value="MetI-like"/>
</dbReference>
<dbReference type="STRING" id="158190.SpiGrapes_3248"/>